<dbReference type="InterPro" id="IPR007193">
    <property type="entry name" value="Upf2/Nmd2_C"/>
</dbReference>
<proteinExistence type="predicted"/>
<dbReference type="AlphaFoldDB" id="A0A286UGL9"/>
<dbReference type="PANTHER" id="PTHR12839">
    <property type="entry name" value="NONSENSE-MEDIATED MRNA DECAY PROTEIN 2 UP-FRAMESHIFT SUPPRESSOR 2"/>
    <property type="match status" value="1"/>
</dbReference>
<dbReference type="FunFam" id="1.25.40.180:FF:000037">
    <property type="entry name" value="Nonsense-mediated mRNA decay factor (Upf2)"/>
    <property type="match status" value="1"/>
</dbReference>
<reference evidence="5 6" key="1">
    <citation type="journal article" date="2017" name="Mol. Ecol.">
        <title>Comparative and population genomic landscape of Phellinus noxius: A hypervariable fungus causing root rot in trees.</title>
        <authorList>
            <person name="Chung C.L."/>
            <person name="Lee T.J."/>
            <person name="Akiba M."/>
            <person name="Lee H.H."/>
            <person name="Kuo T.H."/>
            <person name="Liu D."/>
            <person name="Ke H.M."/>
            <person name="Yokoi T."/>
            <person name="Roa M.B."/>
            <person name="Lu M.J."/>
            <person name="Chang Y.Y."/>
            <person name="Ann P.J."/>
            <person name="Tsai J.N."/>
            <person name="Chen C.Y."/>
            <person name="Tzean S.S."/>
            <person name="Ota Y."/>
            <person name="Hattori T."/>
            <person name="Sahashi N."/>
            <person name="Liou R.F."/>
            <person name="Kikuchi T."/>
            <person name="Tsai I.J."/>
        </authorList>
    </citation>
    <scope>NUCLEOTIDE SEQUENCE [LARGE SCALE GENOMIC DNA]</scope>
    <source>
        <strain evidence="5 6">FFPRI411160</strain>
    </source>
</reference>
<feature type="region of interest" description="Disordered" evidence="3">
    <location>
        <begin position="1069"/>
        <end position="1090"/>
    </location>
</feature>
<dbReference type="STRING" id="2282107.A0A286UGL9"/>
<dbReference type="SUPFAM" id="SSF48371">
    <property type="entry name" value="ARM repeat"/>
    <property type="match status" value="2"/>
</dbReference>
<feature type="region of interest" description="Disordered" evidence="3">
    <location>
        <begin position="960"/>
        <end position="1028"/>
    </location>
</feature>
<dbReference type="FunCoup" id="A0A286UGL9">
    <property type="interactions" value="695"/>
</dbReference>
<feature type="compositionally biased region" description="Polar residues" evidence="3">
    <location>
        <begin position="430"/>
        <end position="441"/>
    </location>
</feature>
<feature type="compositionally biased region" description="Acidic residues" evidence="3">
    <location>
        <begin position="964"/>
        <end position="979"/>
    </location>
</feature>
<dbReference type="Proteomes" id="UP000217199">
    <property type="component" value="Unassembled WGS sequence"/>
</dbReference>
<accession>A0A286UGL9</accession>
<evidence type="ECO:0000256" key="1">
    <source>
        <dbReference type="ARBA" id="ARBA00004496"/>
    </source>
</evidence>
<name>A0A286UGL9_9AGAM</name>
<dbReference type="InterPro" id="IPR039762">
    <property type="entry name" value="Nmd2/UPF2"/>
</dbReference>
<dbReference type="Gene3D" id="1.25.40.180">
    <property type="match status" value="3"/>
</dbReference>
<dbReference type="InterPro" id="IPR003890">
    <property type="entry name" value="MIF4G-like_typ-3"/>
</dbReference>
<gene>
    <name evidence="5" type="ORF">PNOK_0552100</name>
</gene>
<organism evidence="5 6">
    <name type="scientific">Pyrrhoderma noxium</name>
    <dbReference type="NCBI Taxonomy" id="2282107"/>
    <lineage>
        <taxon>Eukaryota</taxon>
        <taxon>Fungi</taxon>
        <taxon>Dikarya</taxon>
        <taxon>Basidiomycota</taxon>
        <taxon>Agaricomycotina</taxon>
        <taxon>Agaricomycetes</taxon>
        <taxon>Hymenochaetales</taxon>
        <taxon>Hymenochaetaceae</taxon>
        <taxon>Pyrrhoderma</taxon>
    </lineage>
</organism>
<dbReference type="InParanoid" id="A0A286UGL9"/>
<dbReference type="OrthoDB" id="27832at2759"/>
<dbReference type="InterPro" id="IPR016024">
    <property type="entry name" value="ARM-type_fold"/>
</dbReference>
<sequence length="1170" mass="132175">MSTATPNTIQDSGIKEKDDEEVLRRNRRKALKTLNIGHTETTKSLDSSLKKHTALIKRMRQSLGTDNNEQILKDIASLSLEKYIDELVGAILEGISRCKTEKDVWSAVEIISAIHRRFPKVFTPAVNAQLSSALAPPPRVVGAASGAQSGTASSATGTSASAAAALSVEQREKEETARVARQRPVLRVCAELALVGIIRDAANRSGGEWMMKTLKDLLSNDPSLFSLPLLSTFLRAYARPYLGITPSIGAKGQISEGTTAESVAASAKQNDESFPRLGTVNEEDELVEKEIRARFKRMCEGYFDSVSRKLVIEHKRLQEQDRRNHEAYIRSGEIFEDRQQAYEKMTKAYEKLLSSCQTLSELLNLSMPTLPAATQKNDSILVSTTGQNEVSEEIYTTGGKWEDEEERRFFEDIQDLRDFVPKSVLGFTETGQVTQDTTDSGSIKDDLDRERREREESEAKELEKELKRLELEDGSQNKAATNDDSEIDASEEDVPTPVPSPPKTPTPLQSPTLAPQGPSQLLTALLARLPDCTNRSLIDSAAVDFAFLNSKAARKRLVKFLMQVPKNRTDLLPHYSRLVATVNKYMPDIGTDLVAALDEEFRYLQRKKNVKELSEVRQKNISFLSNLTKFGVVPTHVILHVFKVCLDDFSGSNIDNLALLLEGCGRFLLRSDETKDRFVTMIELMRRKQSIQHLDQRQTMMLENAYYQCNPPERAPVQEKERSPIELFVRHLIYDVLTKKTIDKVLRLIRKLPWDDQEVVRILHNVFTKPWKIKYSNISLLSMLAYDLQRYHPEFSVAIVDQVLEDVRRGLEVNAYKANQQRVATIKFLGELYIYRLISSSIIFDTLWSLVTFGHPEGRPAPGSISPIDTPDDFFRIRLICVLLDTCGMCFDKGSQKKKLDNFLTFFQMYILSKEAIPMDIEFMLEDSFEALRPKMVRYKDFEEVSLVVDEMFTQIMQASVFDGDGDADDSGEDSDEDREDAREVSDEDEDEEEDSNSETLSTDRPPSPDTLVLLNTSENLGPTEDDENEFAKELAKMVTDSSAEARKVDKRTAQALWDSAVIPSGIRRKKVDDATDDEDASDDGASENQETMKFVLLMKKGNKQQSRNIAIPSDTALATHTRTAQLQDKVEQQHLKQLVLDYEHREEVEEFRAMEARSKNGAIKIRYVG</sequence>
<feature type="domain" description="MIF4G" evidence="4">
    <location>
        <begin position="519"/>
        <end position="712"/>
    </location>
</feature>
<dbReference type="Pfam" id="PF04050">
    <property type="entry name" value="Upf2"/>
    <property type="match status" value="1"/>
</dbReference>
<evidence type="ECO:0000313" key="6">
    <source>
        <dbReference type="Proteomes" id="UP000217199"/>
    </source>
</evidence>
<feature type="compositionally biased region" description="Acidic residues" evidence="3">
    <location>
        <begin position="1075"/>
        <end position="1086"/>
    </location>
</feature>
<feature type="compositionally biased region" description="Basic and acidic residues" evidence="3">
    <location>
        <begin position="442"/>
        <end position="471"/>
    </location>
</feature>
<keyword evidence="2" id="KW-0963">Cytoplasm</keyword>
<feature type="compositionally biased region" description="Pro residues" evidence="3">
    <location>
        <begin position="496"/>
        <end position="505"/>
    </location>
</feature>
<evidence type="ECO:0000259" key="4">
    <source>
        <dbReference type="SMART" id="SM00543"/>
    </source>
</evidence>
<dbReference type="PANTHER" id="PTHR12839:SF7">
    <property type="entry name" value="REGULATOR OF NONSENSE TRANSCRIPTS 2"/>
    <property type="match status" value="1"/>
</dbReference>
<dbReference type="SMART" id="SM00543">
    <property type="entry name" value="MIF4G"/>
    <property type="match status" value="2"/>
</dbReference>
<dbReference type="GO" id="GO:0035145">
    <property type="term" value="C:exon-exon junction complex"/>
    <property type="evidence" value="ECO:0007669"/>
    <property type="project" value="TreeGrafter"/>
</dbReference>
<dbReference type="GO" id="GO:0000184">
    <property type="term" value="P:nuclear-transcribed mRNA catabolic process, nonsense-mediated decay"/>
    <property type="evidence" value="ECO:0007669"/>
    <property type="project" value="InterPro"/>
</dbReference>
<keyword evidence="6" id="KW-1185">Reference proteome</keyword>
<dbReference type="Gene3D" id="4.10.80.160">
    <property type="match status" value="1"/>
</dbReference>
<dbReference type="GO" id="GO:0005737">
    <property type="term" value="C:cytoplasm"/>
    <property type="evidence" value="ECO:0007669"/>
    <property type="project" value="UniProtKB-SubCell"/>
</dbReference>
<evidence type="ECO:0000256" key="3">
    <source>
        <dbReference type="SAM" id="MobiDB-lite"/>
    </source>
</evidence>
<feature type="region of interest" description="Disordered" evidence="3">
    <location>
        <begin position="430"/>
        <end position="517"/>
    </location>
</feature>
<comment type="caution">
    <text evidence="5">The sequence shown here is derived from an EMBL/GenBank/DDBJ whole genome shotgun (WGS) entry which is preliminary data.</text>
</comment>
<feature type="compositionally biased region" description="Acidic residues" evidence="3">
    <location>
        <begin position="986"/>
        <end position="997"/>
    </location>
</feature>
<dbReference type="GO" id="GO:0003723">
    <property type="term" value="F:RNA binding"/>
    <property type="evidence" value="ECO:0007669"/>
    <property type="project" value="InterPro"/>
</dbReference>
<evidence type="ECO:0000256" key="2">
    <source>
        <dbReference type="ARBA" id="ARBA00022490"/>
    </source>
</evidence>
<feature type="domain" description="MIF4G" evidence="4">
    <location>
        <begin position="727"/>
        <end position="935"/>
    </location>
</feature>
<comment type="subcellular location">
    <subcellularLocation>
        <location evidence="1">Cytoplasm</location>
    </subcellularLocation>
</comment>
<evidence type="ECO:0000313" key="5">
    <source>
        <dbReference type="EMBL" id="PAV18678.1"/>
    </source>
</evidence>
<dbReference type="EMBL" id="NBII01000005">
    <property type="protein sequence ID" value="PAV18678.1"/>
    <property type="molecule type" value="Genomic_DNA"/>
</dbReference>
<dbReference type="Pfam" id="PF02854">
    <property type="entry name" value="MIF4G"/>
    <property type="match status" value="2"/>
</dbReference>
<protein>
    <submittedName>
        <fullName evidence="5">Transcription factor</fullName>
    </submittedName>
</protein>
<feature type="compositionally biased region" description="Acidic residues" evidence="3">
    <location>
        <begin position="483"/>
        <end position="494"/>
    </location>
</feature>
<feature type="compositionally biased region" description="Polar residues" evidence="3">
    <location>
        <begin position="1"/>
        <end position="11"/>
    </location>
</feature>
<feature type="region of interest" description="Disordered" evidence="3">
    <location>
        <begin position="1"/>
        <end position="21"/>
    </location>
</feature>